<dbReference type="InterPro" id="IPR050155">
    <property type="entry name" value="HAD-like_hydrolase_sf"/>
</dbReference>
<proteinExistence type="predicted"/>
<dbReference type="CDD" id="cd01427">
    <property type="entry name" value="HAD_like"/>
    <property type="match status" value="1"/>
</dbReference>
<reference evidence="1 2" key="1">
    <citation type="submission" date="2020-04" db="EMBL/GenBank/DDBJ databases">
        <title>Novel Paenibacillus strain UniB2 isolated from commercial digestive syrup.</title>
        <authorList>
            <person name="Thorat V."/>
            <person name="Kirdat K."/>
            <person name="Tiwarekar B."/>
            <person name="Yadav A."/>
        </authorList>
    </citation>
    <scope>NUCLEOTIDE SEQUENCE [LARGE SCALE GENOMIC DNA]</scope>
    <source>
        <strain evidence="1 2">UniB2</strain>
    </source>
</reference>
<evidence type="ECO:0000313" key="1">
    <source>
        <dbReference type="EMBL" id="QJC54018.1"/>
    </source>
</evidence>
<dbReference type="Gene3D" id="1.10.150.240">
    <property type="entry name" value="Putative phosphatase, domain 2"/>
    <property type="match status" value="1"/>
</dbReference>
<keyword evidence="2" id="KW-1185">Reference proteome</keyword>
<dbReference type="InterPro" id="IPR023198">
    <property type="entry name" value="PGP-like_dom2"/>
</dbReference>
<dbReference type="SFLD" id="SFLDS00003">
    <property type="entry name" value="Haloacid_Dehalogenase"/>
    <property type="match status" value="1"/>
</dbReference>
<dbReference type="InterPro" id="IPR006439">
    <property type="entry name" value="HAD-SF_hydro_IA"/>
</dbReference>
<gene>
    <name evidence="1" type="ORF">HGI30_22495</name>
</gene>
<dbReference type="SFLD" id="SFLDG01129">
    <property type="entry name" value="C1.5:_HAD__Beta-PGM__Phosphata"/>
    <property type="match status" value="1"/>
</dbReference>
<dbReference type="Pfam" id="PF00702">
    <property type="entry name" value="Hydrolase"/>
    <property type="match status" value="1"/>
</dbReference>
<dbReference type="GO" id="GO:0006281">
    <property type="term" value="P:DNA repair"/>
    <property type="evidence" value="ECO:0007669"/>
    <property type="project" value="TreeGrafter"/>
</dbReference>
<dbReference type="EMBL" id="CP051428">
    <property type="protein sequence ID" value="QJC54018.1"/>
    <property type="molecule type" value="Genomic_DNA"/>
</dbReference>
<name>A0A6H2H3U7_9BACL</name>
<evidence type="ECO:0000313" key="2">
    <source>
        <dbReference type="Proteomes" id="UP000502136"/>
    </source>
</evidence>
<accession>A0A6H2H3U7</accession>
<dbReference type="KEGG" id="palr:HGI30_22495"/>
<dbReference type="InterPro" id="IPR036412">
    <property type="entry name" value="HAD-like_sf"/>
</dbReference>
<dbReference type="SUPFAM" id="SSF56784">
    <property type="entry name" value="HAD-like"/>
    <property type="match status" value="1"/>
</dbReference>
<dbReference type="InterPro" id="IPR023214">
    <property type="entry name" value="HAD_sf"/>
</dbReference>
<dbReference type="NCBIfam" id="TIGR01549">
    <property type="entry name" value="HAD-SF-IA-v1"/>
    <property type="match status" value="1"/>
</dbReference>
<dbReference type="PANTHER" id="PTHR43434">
    <property type="entry name" value="PHOSPHOGLYCOLATE PHOSPHATASE"/>
    <property type="match status" value="1"/>
</dbReference>
<dbReference type="AlphaFoldDB" id="A0A6H2H3U7"/>
<dbReference type="PANTHER" id="PTHR43434:SF22">
    <property type="entry name" value="PHOSPHOGLYCOLATE PHOSPHATASE"/>
    <property type="match status" value="1"/>
</dbReference>
<dbReference type="Gene3D" id="3.40.50.1000">
    <property type="entry name" value="HAD superfamily/HAD-like"/>
    <property type="match status" value="1"/>
</dbReference>
<organism evidence="1 2">
    <name type="scientific">Paenibacillus albicereus</name>
    <dbReference type="NCBI Taxonomy" id="2726185"/>
    <lineage>
        <taxon>Bacteria</taxon>
        <taxon>Bacillati</taxon>
        <taxon>Bacillota</taxon>
        <taxon>Bacilli</taxon>
        <taxon>Bacillales</taxon>
        <taxon>Paenibacillaceae</taxon>
        <taxon>Paenibacillus</taxon>
    </lineage>
</organism>
<keyword evidence="1" id="KW-0378">Hydrolase</keyword>
<sequence length="269" mass="28685">MEIRSRTRERRKKMALLLAGEKSFEVEAILFDKDGTLLEFSYTWGAWTRHMQEGFTAPLEAKGFPALPLAELGREWGISFGEDGVASGYDRSGPLAAGTLAELLALLTACGYRRGLSWSEARVFAQEGLHRAEGLMQQKRPALALPGVPELLAACRTAGLPAAVVTADETTSAVQHLSWLGLDGYFAEIIGTDQVDRGKPYGDMVELACRRLGVDPARVAVVGDTNGDMRMARAAGAGAAIGLAEAAQAGELPDADVVLPSCAQLRLRG</sequence>
<dbReference type="Proteomes" id="UP000502136">
    <property type="component" value="Chromosome"/>
</dbReference>
<dbReference type="GO" id="GO:0008967">
    <property type="term" value="F:phosphoglycolate phosphatase activity"/>
    <property type="evidence" value="ECO:0007669"/>
    <property type="project" value="TreeGrafter"/>
</dbReference>
<protein>
    <submittedName>
        <fullName evidence="1">HAD family hydrolase</fullName>
    </submittedName>
</protein>